<dbReference type="Proteomes" id="UP000014028">
    <property type="component" value="Unassembled WGS sequence"/>
</dbReference>
<sequence length="97" mass="11491">MLKNKLKNYVKVFVLYFIILILYYTLFEFGKEYMELRVDSVLLPQLYLAVGRMILGLLIWFLPDKLGIKVHFICKIIIYIITMILTLIFLDVLGLLD</sequence>
<evidence type="ECO:0000256" key="1">
    <source>
        <dbReference type="SAM" id="Phobius"/>
    </source>
</evidence>
<protein>
    <submittedName>
        <fullName evidence="2">Uncharacterized protein</fullName>
    </submittedName>
</protein>
<evidence type="ECO:0000313" key="3">
    <source>
        <dbReference type="Proteomes" id="UP000014028"/>
    </source>
</evidence>
<keyword evidence="1" id="KW-0472">Membrane</keyword>
<dbReference type="EMBL" id="AHFK01000099">
    <property type="protein sequence ID" value="EOQ02077.1"/>
    <property type="molecule type" value="Genomic_DNA"/>
</dbReference>
<evidence type="ECO:0000313" key="2">
    <source>
        <dbReference type="EMBL" id="EOQ02077.1"/>
    </source>
</evidence>
<keyword evidence="1" id="KW-0812">Transmembrane</keyword>
<dbReference type="RefSeq" id="WP_016123920.1">
    <property type="nucleotide sequence ID" value="NZ_KB976843.1"/>
</dbReference>
<comment type="caution">
    <text evidence="2">The sequence shown here is derived from an EMBL/GenBank/DDBJ whole genome shotgun (WGS) entry which is preliminary data.</text>
</comment>
<feature type="transmembrane region" description="Helical" evidence="1">
    <location>
        <begin position="9"/>
        <end position="26"/>
    </location>
</feature>
<dbReference type="AlphaFoldDB" id="A0A9W5VPU8"/>
<gene>
    <name evidence="2" type="ORF">IKC_04759</name>
</gene>
<name>A0A9W5VPU8_BACCE</name>
<organism evidence="2 3">
    <name type="scientific">Bacillus cereus VD184</name>
    <dbReference type="NCBI Taxonomy" id="1053242"/>
    <lineage>
        <taxon>Bacteria</taxon>
        <taxon>Bacillati</taxon>
        <taxon>Bacillota</taxon>
        <taxon>Bacilli</taxon>
        <taxon>Bacillales</taxon>
        <taxon>Bacillaceae</taxon>
        <taxon>Bacillus</taxon>
        <taxon>Bacillus cereus group</taxon>
    </lineage>
</organism>
<reference evidence="2 3" key="1">
    <citation type="submission" date="2012-12" db="EMBL/GenBank/DDBJ databases">
        <title>The Genome Sequence of Bacillus cereus VD184.</title>
        <authorList>
            <consortium name="The Broad Institute Genome Sequencing Platform"/>
            <consortium name="The Broad Institute Genome Sequencing Center for Infectious Disease"/>
            <person name="Feldgarden M."/>
            <person name="Van der Auwera G.A."/>
            <person name="Mahillon J."/>
            <person name="Duprez V."/>
            <person name="Timmery S."/>
            <person name="Mattelet C."/>
            <person name="Dierick K."/>
            <person name="Sun M."/>
            <person name="Yu Z."/>
            <person name="Zhu L."/>
            <person name="Hu X."/>
            <person name="Shank E.B."/>
            <person name="Swiecicka I."/>
            <person name="Hansen B.M."/>
            <person name="Andrup L."/>
            <person name="Walker B."/>
            <person name="Young S.K."/>
            <person name="Zeng Q."/>
            <person name="Gargeya S."/>
            <person name="Fitzgerald M."/>
            <person name="Haas B."/>
            <person name="Abouelleil A."/>
            <person name="Alvarado L."/>
            <person name="Arachchi H.M."/>
            <person name="Berlin A.M."/>
            <person name="Chapman S.B."/>
            <person name="Dewar J."/>
            <person name="Goldberg J."/>
            <person name="Griggs A."/>
            <person name="Gujja S."/>
            <person name="Hansen M."/>
            <person name="Howarth C."/>
            <person name="Imamovic A."/>
            <person name="Larimer J."/>
            <person name="McCowan C."/>
            <person name="Murphy C."/>
            <person name="Neiman D."/>
            <person name="Pearson M."/>
            <person name="Priest M."/>
            <person name="Roberts A."/>
            <person name="Saif S."/>
            <person name="Shea T."/>
            <person name="Sisk P."/>
            <person name="Sykes S."/>
            <person name="Wortman J."/>
            <person name="Nusbaum C."/>
            <person name="Birren B."/>
        </authorList>
    </citation>
    <scope>NUCLEOTIDE SEQUENCE [LARGE SCALE GENOMIC DNA]</scope>
    <source>
        <strain evidence="2 3">VD184</strain>
    </source>
</reference>
<feature type="transmembrane region" description="Helical" evidence="1">
    <location>
        <begin position="76"/>
        <end position="96"/>
    </location>
</feature>
<keyword evidence="1" id="KW-1133">Transmembrane helix</keyword>
<accession>A0A9W5VPU8</accession>
<proteinExistence type="predicted"/>
<feature type="transmembrane region" description="Helical" evidence="1">
    <location>
        <begin position="46"/>
        <end position="64"/>
    </location>
</feature>